<dbReference type="EMBL" id="JAERRI010000006">
    <property type="protein sequence ID" value="MBL1090199.1"/>
    <property type="molecule type" value="Genomic_DNA"/>
</dbReference>
<feature type="compositionally biased region" description="Low complexity" evidence="1">
    <location>
        <begin position="52"/>
        <end position="80"/>
    </location>
</feature>
<gene>
    <name evidence="2" type="ORF">JK360_12430</name>
</gene>
<sequence>MKQRIRTGTAGDGARRAARVAVAGGLALAAVATVGGCAFSRPRVAMPTALASPSATGYGSTPTGYPTDAYSPSYSPSPTEETYDPDGRADVTGSNCDFSNSLRQFTYTVSITNPSTTSSYSYDMAVNWMKAKPADGKAYGLHERSIVVGPGATETYTAKYTVNQSSIGQFWYTCQITRAHKTKM</sequence>
<keyword evidence="3" id="KW-1185">Reference proteome</keyword>
<dbReference type="Proteomes" id="UP000629371">
    <property type="component" value="Unassembled WGS sequence"/>
</dbReference>
<evidence type="ECO:0000313" key="3">
    <source>
        <dbReference type="Proteomes" id="UP000629371"/>
    </source>
</evidence>
<name>A0ABS1MQY9_9ACTN</name>
<dbReference type="RefSeq" id="WP_030416685.1">
    <property type="nucleotide sequence ID" value="NZ_JAERRI010000006.1"/>
</dbReference>
<comment type="caution">
    <text evidence="2">The sequence shown here is derived from an EMBL/GenBank/DDBJ whole genome shotgun (WGS) entry which is preliminary data.</text>
</comment>
<organism evidence="2 3">
    <name type="scientific">Streptomyces siderophoricus</name>
    <dbReference type="NCBI Taxonomy" id="2802281"/>
    <lineage>
        <taxon>Bacteria</taxon>
        <taxon>Bacillati</taxon>
        <taxon>Actinomycetota</taxon>
        <taxon>Actinomycetes</taxon>
        <taxon>Kitasatosporales</taxon>
        <taxon>Streptomycetaceae</taxon>
        <taxon>Streptomyces</taxon>
    </lineage>
</organism>
<protein>
    <recommendedName>
        <fullName evidence="4">DUF4352 domain-containing protein</fullName>
    </recommendedName>
</protein>
<proteinExistence type="predicted"/>
<evidence type="ECO:0000256" key="1">
    <source>
        <dbReference type="SAM" id="MobiDB-lite"/>
    </source>
</evidence>
<evidence type="ECO:0008006" key="4">
    <source>
        <dbReference type="Google" id="ProtNLM"/>
    </source>
</evidence>
<evidence type="ECO:0000313" key="2">
    <source>
        <dbReference type="EMBL" id="MBL1090199.1"/>
    </source>
</evidence>
<reference evidence="2 3" key="1">
    <citation type="submission" date="2021-01" db="EMBL/GenBank/DDBJ databases">
        <title>WGS of actinomycetes isolated from Thailand.</title>
        <authorList>
            <person name="Thawai C."/>
        </authorList>
    </citation>
    <scope>NUCLEOTIDE SEQUENCE [LARGE SCALE GENOMIC DNA]</scope>
    <source>
        <strain evidence="2 3">CH9-7</strain>
    </source>
</reference>
<feature type="region of interest" description="Disordered" evidence="1">
    <location>
        <begin position="51"/>
        <end position="85"/>
    </location>
</feature>
<accession>A0ABS1MQY9</accession>